<feature type="compositionally biased region" description="Acidic residues" evidence="5">
    <location>
        <begin position="95"/>
        <end position="108"/>
    </location>
</feature>
<dbReference type="InterPro" id="IPR036224">
    <property type="entry name" value="GINS_bundle-like_dom_sf"/>
</dbReference>
<feature type="compositionally biased region" description="Gly residues" evidence="5">
    <location>
        <begin position="73"/>
        <end position="84"/>
    </location>
</feature>
<dbReference type="PANTHER" id="PTHR12914">
    <property type="entry name" value="PARTNER OF SLD5"/>
    <property type="match status" value="1"/>
</dbReference>
<dbReference type="Gene3D" id="1.20.58.1030">
    <property type="match status" value="1"/>
</dbReference>
<evidence type="ECO:0000313" key="7">
    <source>
        <dbReference type="EMBL" id="CAJ1935056.1"/>
    </source>
</evidence>
<feature type="compositionally biased region" description="Low complexity" evidence="5">
    <location>
        <begin position="109"/>
        <end position="123"/>
    </location>
</feature>
<dbReference type="InterPro" id="IPR021151">
    <property type="entry name" value="GINS_A"/>
</dbReference>
<evidence type="ECO:0000313" key="8">
    <source>
        <dbReference type="Proteomes" id="UP001295423"/>
    </source>
</evidence>
<comment type="similarity">
    <text evidence="2">Belongs to the GINS1/PSF1 family.</text>
</comment>
<evidence type="ECO:0000256" key="4">
    <source>
        <dbReference type="ARBA" id="ARBA00023242"/>
    </source>
</evidence>
<evidence type="ECO:0000256" key="3">
    <source>
        <dbReference type="ARBA" id="ARBA00022705"/>
    </source>
</evidence>
<feature type="domain" description="GINS subunit" evidence="6">
    <location>
        <begin position="136"/>
        <end position="204"/>
    </location>
</feature>
<evidence type="ECO:0000259" key="6">
    <source>
        <dbReference type="Pfam" id="PF05916"/>
    </source>
</evidence>
<comment type="subcellular location">
    <subcellularLocation>
        <location evidence="1">Nucleus</location>
    </subcellularLocation>
</comment>
<reference evidence="7" key="1">
    <citation type="submission" date="2023-08" db="EMBL/GenBank/DDBJ databases">
        <authorList>
            <person name="Audoor S."/>
            <person name="Bilcke G."/>
        </authorList>
    </citation>
    <scope>NUCLEOTIDE SEQUENCE</scope>
</reference>
<evidence type="ECO:0000256" key="1">
    <source>
        <dbReference type="ARBA" id="ARBA00004123"/>
    </source>
</evidence>
<dbReference type="InterPro" id="IPR005339">
    <property type="entry name" value="GINS_Psf1"/>
</dbReference>
<dbReference type="GO" id="GO:0000811">
    <property type="term" value="C:GINS complex"/>
    <property type="evidence" value="ECO:0007669"/>
    <property type="project" value="InterPro"/>
</dbReference>
<keyword evidence="4" id="KW-0539">Nucleus</keyword>
<dbReference type="AlphaFoldDB" id="A0AAD2CK05"/>
<evidence type="ECO:0000256" key="5">
    <source>
        <dbReference type="SAM" id="MobiDB-lite"/>
    </source>
</evidence>
<feature type="region of interest" description="Disordered" evidence="5">
    <location>
        <begin position="72"/>
        <end position="131"/>
    </location>
</feature>
<comment type="caution">
    <text evidence="7">The sequence shown here is derived from an EMBL/GenBank/DDBJ whole genome shotgun (WGS) entry which is preliminary data.</text>
</comment>
<dbReference type="EMBL" id="CAKOGP040000446">
    <property type="protein sequence ID" value="CAJ1935056.1"/>
    <property type="molecule type" value="Genomic_DNA"/>
</dbReference>
<accession>A0AAD2CK05</accession>
<dbReference type="Proteomes" id="UP001295423">
    <property type="component" value="Unassembled WGS sequence"/>
</dbReference>
<dbReference type="PANTHER" id="PTHR12914:SF2">
    <property type="entry name" value="DNA REPLICATION COMPLEX GINS PROTEIN PSF1"/>
    <property type="match status" value="1"/>
</dbReference>
<keyword evidence="8" id="KW-1185">Reference proteome</keyword>
<protein>
    <recommendedName>
        <fullName evidence="6">GINS subunit domain-containing protein</fullName>
    </recommendedName>
</protein>
<dbReference type="SUPFAM" id="SSF158573">
    <property type="entry name" value="GINS helical bundle-like"/>
    <property type="match status" value="1"/>
</dbReference>
<organism evidence="7 8">
    <name type="scientific">Cylindrotheca closterium</name>
    <dbReference type="NCBI Taxonomy" id="2856"/>
    <lineage>
        <taxon>Eukaryota</taxon>
        <taxon>Sar</taxon>
        <taxon>Stramenopiles</taxon>
        <taxon>Ochrophyta</taxon>
        <taxon>Bacillariophyta</taxon>
        <taxon>Bacillariophyceae</taxon>
        <taxon>Bacillariophycidae</taxon>
        <taxon>Bacillariales</taxon>
        <taxon>Bacillariaceae</taxon>
        <taxon>Cylindrotheca</taxon>
    </lineage>
</organism>
<dbReference type="GO" id="GO:1902983">
    <property type="term" value="P:DNA strand elongation involved in mitotic DNA replication"/>
    <property type="evidence" value="ECO:0007669"/>
    <property type="project" value="TreeGrafter"/>
</dbReference>
<feature type="compositionally biased region" description="Low complexity" evidence="5">
    <location>
        <begin position="1"/>
        <end position="16"/>
    </location>
</feature>
<dbReference type="Pfam" id="PF05916">
    <property type="entry name" value="Sld5"/>
    <property type="match status" value="1"/>
</dbReference>
<proteinExistence type="inferred from homology"/>
<name>A0AAD2CK05_9STRA</name>
<feature type="region of interest" description="Disordered" evidence="5">
    <location>
        <begin position="1"/>
        <end position="20"/>
    </location>
</feature>
<sequence>MASLTSSSRPASIPSSGKELMLELKRTTNITSNTDGGGDFLAPYNAQLVRKCFQDVQRSFQTLREEMQAVQMQGGGSGGGGGGESKSQDYNDNNSDNEEDEDDDDDVENNNSNNNNANTNANTNEKKPSMSARPSILLHNATIERQKRCLLTYHKHRMDRIQDMVANNNSGQQEDNLFSQHNNAHEAEFANDYQQLREQYASEYGLELNILPPTSHMVQVKVVEDLLTKLGGPVVLDSGRSVSLTKGSRWYLPRSDVLEYLQAGSMELCDGEEVDF</sequence>
<gene>
    <name evidence="7" type="ORF">CYCCA115_LOCUS4394</name>
</gene>
<keyword evidence="3" id="KW-0235">DNA replication</keyword>
<evidence type="ECO:0000256" key="2">
    <source>
        <dbReference type="ARBA" id="ARBA00006677"/>
    </source>
</evidence>